<dbReference type="InterPro" id="IPR008628">
    <property type="entry name" value="GPP34-like"/>
</dbReference>
<reference evidence="5 6" key="1">
    <citation type="submission" date="2017-04" db="EMBL/GenBank/DDBJ databases">
        <title>Comparative genome analysis of Subtercola boreus.</title>
        <authorList>
            <person name="Cho Y.-J."/>
            <person name="Cho A."/>
            <person name="Kim O.-S."/>
            <person name="Lee J.-I."/>
        </authorList>
    </citation>
    <scope>NUCLEOTIDE SEQUENCE [LARGE SCALE GENOMIC DNA]</scope>
    <source>
        <strain evidence="5 6">P27444</strain>
    </source>
</reference>
<protein>
    <recommendedName>
        <fullName evidence="7">GPP34 family phosphoprotein</fullName>
    </recommendedName>
</protein>
<evidence type="ECO:0000256" key="1">
    <source>
        <dbReference type="ARBA" id="ARBA00004255"/>
    </source>
</evidence>
<dbReference type="Proteomes" id="UP000256709">
    <property type="component" value="Unassembled WGS sequence"/>
</dbReference>
<dbReference type="GO" id="GO:0012505">
    <property type="term" value="C:endomembrane system"/>
    <property type="evidence" value="ECO:0007669"/>
    <property type="project" value="UniProtKB-ARBA"/>
</dbReference>
<organism evidence="5 6">
    <name type="scientific">Subtercola boreus</name>
    <dbReference type="NCBI Taxonomy" id="120213"/>
    <lineage>
        <taxon>Bacteria</taxon>
        <taxon>Bacillati</taxon>
        <taxon>Actinomycetota</taxon>
        <taxon>Actinomycetes</taxon>
        <taxon>Micrococcales</taxon>
        <taxon>Microbacteriaceae</taxon>
        <taxon>Subtercola</taxon>
    </lineage>
</organism>
<evidence type="ECO:0008006" key="7">
    <source>
        <dbReference type="Google" id="ProtNLM"/>
    </source>
</evidence>
<keyword evidence="3" id="KW-0446">Lipid-binding</keyword>
<keyword evidence="2" id="KW-0333">Golgi apparatus</keyword>
<evidence type="ECO:0000256" key="3">
    <source>
        <dbReference type="ARBA" id="ARBA00023121"/>
    </source>
</evidence>
<dbReference type="GO" id="GO:0070273">
    <property type="term" value="F:phosphatidylinositol-4-phosphate binding"/>
    <property type="evidence" value="ECO:0007669"/>
    <property type="project" value="InterPro"/>
</dbReference>
<comment type="subcellular location">
    <subcellularLocation>
        <location evidence="1">Golgi apparatus membrane</location>
        <topology evidence="1">Peripheral membrane protein</topology>
        <orientation evidence="1">Cytoplasmic side</orientation>
    </subcellularLocation>
</comment>
<name>A0A3E0VBP9_9MICO</name>
<dbReference type="RefSeq" id="WP_116284419.1">
    <property type="nucleotide sequence ID" value="NZ_NBXA01000031.1"/>
</dbReference>
<evidence type="ECO:0000256" key="2">
    <source>
        <dbReference type="ARBA" id="ARBA00023034"/>
    </source>
</evidence>
<sequence length="279" mass="30410">MVFTDKQQTAGYLGRTNIRCSRLWADVTGRRFRRITEDTIIEENESFEPDDEADGVNAEVTFPEAVMLLLFNPRNGTFAGEGLNLMYVLGGAMFTELASRGHIELIENGRQLQRVGPAPASSLLRGAWDRVPESPTGTRSLVVDIGTRSRETTLDRLVVRGDIKKTSHRLLGFIRTHSLEGGDTDTRDQLLAPVRAALVDGTEPEARIAAVIALLSASKNLPSMHADIPWSGDVHTRGKKFERGDWGAKAVSDVILTALVTQLAGVAFATALARFTGPD</sequence>
<gene>
    <name evidence="5" type="ORF">B7R21_16815</name>
</gene>
<evidence type="ECO:0000313" key="6">
    <source>
        <dbReference type="Proteomes" id="UP000256709"/>
    </source>
</evidence>
<proteinExistence type="predicted"/>
<keyword evidence="4" id="KW-0472">Membrane</keyword>
<dbReference type="OrthoDB" id="4321663at2"/>
<evidence type="ECO:0000256" key="4">
    <source>
        <dbReference type="ARBA" id="ARBA00023136"/>
    </source>
</evidence>
<evidence type="ECO:0000313" key="5">
    <source>
        <dbReference type="EMBL" id="RFA07119.1"/>
    </source>
</evidence>
<dbReference type="InterPro" id="IPR038261">
    <property type="entry name" value="GPP34-like_sf"/>
</dbReference>
<accession>A0A3E0VBP9</accession>
<dbReference type="EMBL" id="NBXA01000031">
    <property type="protein sequence ID" value="RFA07119.1"/>
    <property type="molecule type" value="Genomic_DNA"/>
</dbReference>
<comment type="caution">
    <text evidence="5">The sequence shown here is derived from an EMBL/GenBank/DDBJ whole genome shotgun (WGS) entry which is preliminary data.</text>
</comment>
<dbReference type="Gene3D" id="1.10.3630.10">
    <property type="entry name" value="yeast vps74-n-term truncation variant domain like"/>
    <property type="match status" value="1"/>
</dbReference>
<dbReference type="GO" id="GO:0005737">
    <property type="term" value="C:cytoplasm"/>
    <property type="evidence" value="ECO:0007669"/>
    <property type="project" value="UniProtKB-ARBA"/>
</dbReference>
<dbReference type="Pfam" id="PF05719">
    <property type="entry name" value="GPP34"/>
    <property type="match status" value="1"/>
</dbReference>
<dbReference type="AlphaFoldDB" id="A0A3E0VBP9"/>